<evidence type="ECO:0000256" key="1">
    <source>
        <dbReference type="ARBA" id="ARBA00004141"/>
    </source>
</evidence>
<dbReference type="EMBL" id="CM018032">
    <property type="protein sequence ID" value="KAA8546338.1"/>
    <property type="molecule type" value="Genomic_DNA"/>
</dbReference>
<feature type="transmembrane region" description="Helical" evidence="6">
    <location>
        <begin position="63"/>
        <end position="84"/>
    </location>
</feature>
<feature type="transmembrane region" description="Helical" evidence="6">
    <location>
        <begin position="207"/>
        <end position="228"/>
    </location>
</feature>
<evidence type="ECO:0000256" key="5">
    <source>
        <dbReference type="ARBA" id="ARBA00023136"/>
    </source>
</evidence>
<accession>A0A5J5BU95</accession>
<evidence type="ECO:0000256" key="3">
    <source>
        <dbReference type="ARBA" id="ARBA00022692"/>
    </source>
</evidence>
<dbReference type="Proteomes" id="UP000325577">
    <property type="component" value="Linkage Group LG1"/>
</dbReference>
<sequence length="502" mass="54084">MADKNPDFSFHKLPSPSLVVEELKELWAMALPITTMNCLVYVRAVVSVLFLGRLGSLELAGGALSIGFTNITGYSVLVGLASGLEPVCSQAYGSNNWDVLSLSLQRMILILLLAIIPISLLWINLGSIMVSMGQDREITAMAATYCIYSLPDLLTNTMLQPLRVYLRSQGVTRAKPMMYCTLIAVLFHIPLNFVLVVVMGLGVPGVAMASVLTNLHMVVLMAGYVYVYGRWEWRWTAGIGEVCGGLGPLLRLAVPSCIGICLEWWWYEIVTVLAGYLPNPRLAVAATGILIQTTSLMYTVPMALAGCVSTRVGNELGAGKPYKAKLAAMVALACAFVIGVINVIWTVIFRESWGALFTTEHKLKALVASVMPIMGLCELGNCPQTTGCGILRGTARPAVAARINLGSFYCVGTPVAVGLAFWLNVGFSGLWFGLLSAQAACAVSILYVVLVCTDWEGEALKAKGLTGLEMCVSNGMKEKIDNDEERKGFLASRTDDNIDDVL</sequence>
<feature type="transmembrane region" description="Helical" evidence="6">
    <location>
        <begin position="326"/>
        <end position="345"/>
    </location>
</feature>
<dbReference type="InterPro" id="IPR045069">
    <property type="entry name" value="MATE_euk"/>
</dbReference>
<feature type="transmembrane region" description="Helical" evidence="6">
    <location>
        <begin position="26"/>
        <end position="51"/>
    </location>
</feature>
<keyword evidence="4 6" id="KW-1133">Transmembrane helix</keyword>
<comment type="subcellular location">
    <subcellularLocation>
        <location evidence="1">Membrane</location>
        <topology evidence="1">Multi-pass membrane protein</topology>
    </subcellularLocation>
</comment>
<proteinExistence type="inferred from homology"/>
<evidence type="ECO:0000256" key="2">
    <source>
        <dbReference type="ARBA" id="ARBA00010199"/>
    </source>
</evidence>
<dbReference type="NCBIfam" id="TIGR00797">
    <property type="entry name" value="matE"/>
    <property type="match status" value="1"/>
</dbReference>
<feature type="transmembrane region" description="Helical" evidence="6">
    <location>
        <begin position="403"/>
        <end position="423"/>
    </location>
</feature>
<comment type="similarity">
    <text evidence="2 6">Belongs to the multi antimicrobial extrusion (MATE) (TC 2.A.66.1) family.</text>
</comment>
<feature type="transmembrane region" description="Helical" evidence="6">
    <location>
        <begin position="282"/>
        <end position="305"/>
    </location>
</feature>
<gene>
    <name evidence="7" type="ORF">F0562_002923</name>
</gene>
<comment type="caution">
    <text evidence="6">Lacks conserved residue(s) required for the propagation of feature annotation.</text>
</comment>
<keyword evidence="8" id="KW-1185">Reference proteome</keyword>
<dbReference type="GO" id="GO:0016020">
    <property type="term" value="C:membrane"/>
    <property type="evidence" value="ECO:0007669"/>
    <property type="project" value="UniProtKB-SubCell"/>
</dbReference>
<dbReference type="Pfam" id="PF01554">
    <property type="entry name" value="MatE"/>
    <property type="match status" value="2"/>
</dbReference>
<feature type="transmembrane region" description="Helical" evidence="6">
    <location>
        <begin position="177"/>
        <end position="201"/>
    </location>
</feature>
<dbReference type="GO" id="GO:0042910">
    <property type="term" value="F:xenobiotic transmembrane transporter activity"/>
    <property type="evidence" value="ECO:0007669"/>
    <property type="project" value="InterPro"/>
</dbReference>
<dbReference type="OrthoDB" id="2126698at2759"/>
<dbReference type="GO" id="GO:1990961">
    <property type="term" value="P:xenobiotic detoxification by transmembrane export across the plasma membrane"/>
    <property type="evidence" value="ECO:0007669"/>
    <property type="project" value="InterPro"/>
</dbReference>
<protein>
    <recommendedName>
        <fullName evidence="6">Protein DETOXIFICATION</fullName>
    </recommendedName>
    <alternativeName>
        <fullName evidence="6">Multidrug and toxic compound extrusion protein</fullName>
    </alternativeName>
</protein>
<evidence type="ECO:0000256" key="6">
    <source>
        <dbReference type="RuleBase" id="RU004914"/>
    </source>
</evidence>
<dbReference type="PANTHER" id="PTHR11206">
    <property type="entry name" value="MULTIDRUG RESISTANCE PROTEIN"/>
    <property type="match status" value="1"/>
</dbReference>
<dbReference type="CDD" id="cd13132">
    <property type="entry name" value="MATE_eukaryotic"/>
    <property type="match status" value="1"/>
</dbReference>
<feature type="transmembrane region" description="Helical" evidence="6">
    <location>
        <begin position="429"/>
        <end position="453"/>
    </location>
</feature>
<keyword evidence="5 6" id="KW-0472">Membrane</keyword>
<name>A0A5J5BU95_9ASTE</name>
<dbReference type="GO" id="GO:0015297">
    <property type="term" value="F:antiporter activity"/>
    <property type="evidence" value="ECO:0007669"/>
    <property type="project" value="InterPro"/>
</dbReference>
<reference evidence="7 8" key="1">
    <citation type="submission" date="2019-09" db="EMBL/GenBank/DDBJ databases">
        <title>A chromosome-level genome assembly of the Chinese tupelo Nyssa sinensis.</title>
        <authorList>
            <person name="Yang X."/>
            <person name="Kang M."/>
            <person name="Yang Y."/>
            <person name="Xiong H."/>
            <person name="Wang M."/>
            <person name="Zhang Z."/>
            <person name="Wang Z."/>
            <person name="Wu H."/>
            <person name="Ma T."/>
            <person name="Liu J."/>
            <person name="Xi Z."/>
        </authorList>
    </citation>
    <scope>NUCLEOTIDE SEQUENCE [LARGE SCALE GENOMIC DNA]</scope>
    <source>
        <strain evidence="7">J267</strain>
        <tissue evidence="7">Leaf</tissue>
    </source>
</reference>
<evidence type="ECO:0000313" key="7">
    <source>
        <dbReference type="EMBL" id="KAA8546338.1"/>
    </source>
</evidence>
<evidence type="ECO:0000256" key="4">
    <source>
        <dbReference type="ARBA" id="ARBA00022989"/>
    </source>
</evidence>
<dbReference type="InterPro" id="IPR002528">
    <property type="entry name" value="MATE_fam"/>
</dbReference>
<dbReference type="AlphaFoldDB" id="A0A5J5BU95"/>
<feature type="transmembrane region" description="Helical" evidence="6">
    <location>
        <begin position="104"/>
        <end position="123"/>
    </location>
</feature>
<keyword evidence="3 6" id="KW-0812">Transmembrane</keyword>
<organism evidence="7 8">
    <name type="scientific">Nyssa sinensis</name>
    <dbReference type="NCBI Taxonomy" id="561372"/>
    <lineage>
        <taxon>Eukaryota</taxon>
        <taxon>Viridiplantae</taxon>
        <taxon>Streptophyta</taxon>
        <taxon>Embryophyta</taxon>
        <taxon>Tracheophyta</taxon>
        <taxon>Spermatophyta</taxon>
        <taxon>Magnoliopsida</taxon>
        <taxon>eudicotyledons</taxon>
        <taxon>Gunneridae</taxon>
        <taxon>Pentapetalae</taxon>
        <taxon>asterids</taxon>
        <taxon>Cornales</taxon>
        <taxon>Nyssaceae</taxon>
        <taxon>Nyssa</taxon>
    </lineage>
</organism>
<evidence type="ECO:0000313" key="8">
    <source>
        <dbReference type="Proteomes" id="UP000325577"/>
    </source>
</evidence>